<comment type="caution">
    <text evidence="10">The sequence shown here is derived from an EMBL/GenBank/DDBJ whole genome shotgun (WGS) entry which is preliminary data.</text>
</comment>
<comment type="catalytic activity">
    <reaction evidence="7 9">
        <text>O-phospho-L-seryl-[protein] + H2O = L-seryl-[protein] + phosphate</text>
        <dbReference type="Rhea" id="RHEA:20629"/>
        <dbReference type="Rhea" id="RHEA-COMP:9863"/>
        <dbReference type="Rhea" id="RHEA-COMP:11604"/>
        <dbReference type="ChEBI" id="CHEBI:15377"/>
        <dbReference type="ChEBI" id="CHEBI:29999"/>
        <dbReference type="ChEBI" id="CHEBI:43474"/>
        <dbReference type="ChEBI" id="CHEBI:83421"/>
        <dbReference type="EC" id="3.1.3.16"/>
    </reaction>
</comment>
<dbReference type="FunFam" id="3.40.50.2300:FF:000039">
    <property type="entry name" value="RNA polymerase II subunit A C-terminal domain phosphatase"/>
    <property type="match status" value="1"/>
</dbReference>
<evidence type="ECO:0000256" key="6">
    <source>
        <dbReference type="ARBA" id="ARBA00023242"/>
    </source>
</evidence>
<protein>
    <recommendedName>
        <fullName evidence="9">RNA polymerase II subunit A C-terminal domain phosphatase SSU72</fullName>
        <shortName evidence="9">CTD phosphatase SSU72</shortName>
        <ecNumber evidence="9">3.1.3.16</ecNumber>
    </recommendedName>
</protein>
<gene>
    <name evidence="10" type="primary">RvY_00571</name>
    <name evidence="10" type="synonym">RvY_00571.1</name>
    <name evidence="10" type="ORF">RvY_00571-1</name>
</gene>
<evidence type="ECO:0000256" key="5">
    <source>
        <dbReference type="ARBA" id="ARBA00022912"/>
    </source>
</evidence>
<comment type="catalytic activity">
    <reaction evidence="8 9">
        <text>O-phospho-L-threonyl-[protein] + H2O = L-threonyl-[protein] + phosphate</text>
        <dbReference type="Rhea" id="RHEA:47004"/>
        <dbReference type="Rhea" id="RHEA-COMP:11060"/>
        <dbReference type="Rhea" id="RHEA-COMP:11605"/>
        <dbReference type="ChEBI" id="CHEBI:15377"/>
        <dbReference type="ChEBI" id="CHEBI:30013"/>
        <dbReference type="ChEBI" id="CHEBI:43474"/>
        <dbReference type="ChEBI" id="CHEBI:61977"/>
        <dbReference type="EC" id="3.1.3.16"/>
    </reaction>
</comment>
<dbReference type="PANTHER" id="PTHR20383">
    <property type="entry name" value="RNA POLYMERASE II SUBUNIT A C-TERMINAL DOMAIN PHOSPHATASE"/>
    <property type="match status" value="1"/>
</dbReference>
<evidence type="ECO:0000256" key="9">
    <source>
        <dbReference type="RuleBase" id="RU369031"/>
    </source>
</evidence>
<dbReference type="GO" id="GO:0008420">
    <property type="term" value="F:RNA polymerase II CTD heptapeptide repeat phosphatase activity"/>
    <property type="evidence" value="ECO:0007669"/>
    <property type="project" value="UniProtKB-ARBA"/>
</dbReference>
<dbReference type="GO" id="GO:0031124">
    <property type="term" value="P:mRNA 3'-end processing"/>
    <property type="evidence" value="ECO:0007669"/>
    <property type="project" value="UniProtKB-ARBA"/>
</dbReference>
<sequence length="198" mass="23204">MSIVGKKSRLKFAVVCSSNQNRSMEAHNFLHKRGFNVRSFGSGNCVKLPGVSIDRPNIFPFDVSYEDMYHQLSNQDHHLYTNNGLLNMLDRNRKIKRNPERFQDAREYFDVIICCEERVFDQVIEHLAEGNSGYQPTHVINMDIQDNHEEATVAAFIICELCQKFEEEAEHLDDMVSDIVSDFEERYKRNMLHCVYYI</sequence>
<accession>A0A1D1UJI8</accession>
<dbReference type="STRING" id="947166.A0A1D1UJI8"/>
<comment type="similarity">
    <text evidence="2 9">Belongs to the SSU72 phosphatase family.</text>
</comment>
<organism evidence="10 11">
    <name type="scientific">Ramazzottius varieornatus</name>
    <name type="common">Water bear</name>
    <name type="synonym">Tardigrade</name>
    <dbReference type="NCBI Taxonomy" id="947166"/>
    <lineage>
        <taxon>Eukaryota</taxon>
        <taxon>Metazoa</taxon>
        <taxon>Ecdysozoa</taxon>
        <taxon>Tardigrada</taxon>
        <taxon>Eutardigrada</taxon>
        <taxon>Parachela</taxon>
        <taxon>Hypsibioidea</taxon>
        <taxon>Ramazzottiidae</taxon>
        <taxon>Ramazzottius</taxon>
    </lineage>
</organism>
<dbReference type="EMBL" id="BDGG01000001">
    <property type="protein sequence ID" value="GAU87772.1"/>
    <property type="molecule type" value="Genomic_DNA"/>
</dbReference>
<proteinExistence type="inferred from homology"/>
<keyword evidence="4 9" id="KW-0378">Hydrolase</keyword>
<dbReference type="Gene3D" id="3.40.50.2300">
    <property type="match status" value="2"/>
</dbReference>
<keyword evidence="6 9" id="KW-0539">Nucleus</keyword>
<dbReference type="EC" id="3.1.3.16" evidence="9"/>
<dbReference type="InterPro" id="IPR006811">
    <property type="entry name" value="RNA_pol_II_suA"/>
</dbReference>
<evidence type="ECO:0000313" key="11">
    <source>
        <dbReference type="Proteomes" id="UP000186922"/>
    </source>
</evidence>
<dbReference type="OrthoDB" id="57957at2759"/>
<keyword evidence="11" id="KW-1185">Reference proteome</keyword>
<evidence type="ECO:0000256" key="2">
    <source>
        <dbReference type="ARBA" id="ARBA00008978"/>
    </source>
</evidence>
<keyword evidence="3 9" id="KW-0507">mRNA processing</keyword>
<comment type="function">
    <text evidence="9">Protein phosphatase that catalyzes the dephosphorylation of the C-terminal domain of RNA polymerase II. Plays a role in RNA processing and termination.</text>
</comment>
<dbReference type="GO" id="GO:0005634">
    <property type="term" value="C:nucleus"/>
    <property type="evidence" value="ECO:0007669"/>
    <property type="project" value="UniProtKB-SubCell"/>
</dbReference>
<name>A0A1D1UJI8_RAMVA</name>
<comment type="subcellular location">
    <subcellularLocation>
        <location evidence="1 9">Nucleus</location>
    </subcellularLocation>
</comment>
<evidence type="ECO:0000256" key="7">
    <source>
        <dbReference type="ARBA" id="ARBA00047761"/>
    </source>
</evidence>
<keyword evidence="5 9" id="KW-0904">Protein phosphatase</keyword>
<evidence type="ECO:0000256" key="8">
    <source>
        <dbReference type="ARBA" id="ARBA00048336"/>
    </source>
</evidence>
<evidence type="ECO:0000256" key="3">
    <source>
        <dbReference type="ARBA" id="ARBA00022664"/>
    </source>
</evidence>
<dbReference type="Proteomes" id="UP000186922">
    <property type="component" value="Unassembled WGS sequence"/>
</dbReference>
<evidence type="ECO:0000256" key="1">
    <source>
        <dbReference type="ARBA" id="ARBA00004123"/>
    </source>
</evidence>
<dbReference type="FunFam" id="3.40.50.2300:FF:000066">
    <property type="entry name" value="RNA polymerase II subunit A C-terminal domain phosphatase SSU72"/>
    <property type="match status" value="1"/>
</dbReference>
<evidence type="ECO:0000256" key="4">
    <source>
        <dbReference type="ARBA" id="ARBA00022801"/>
    </source>
</evidence>
<evidence type="ECO:0000313" key="10">
    <source>
        <dbReference type="EMBL" id="GAU87772.1"/>
    </source>
</evidence>
<dbReference type="AlphaFoldDB" id="A0A1D1UJI8"/>
<reference evidence="10 11" key="1">
    <citation type="journal article" date="2016" name="Nat. Commun.">
        <title>Extremotolerant tardigrade genome and improved radiotolerance of human cultured cells by tardigrade-unique protein.</title>
        <authorList>
            <person name="Hashimoto T."/>
            <person name="Horikawa D.D."/>
            <person name="Saito Y."/>
            <person name="Kuwahara H."/>
            <person name="Kozuka-Hata H."/>
            <person name="Shin-I T."/>
            <person name="Minakuchi Y."/>
            <person name="Ohishi K."/>
            <person name="Motoyama A."/>
            <person name="Aizu T."/>
            <person name="Enomoto A."/>
            <person name="Kondo K."/>
            <person name="Tanaka S."/>
            <person name="Hara Y."/>
            <person name="Koshikawa S."/>
            <person name="Sagara H."/>
            <person name="Miura T."/>
            <person name="Yokobori S."/>
            <person name="Miyagawa K."/>
            <person name="Suzuki Y."/>
            <person name="Kubo T."/>
            <person name="Oyama M."/>
            <person name="Kohara Y."/>
            <person name="Fujiyama A."/>
            <person name="Arakawa K."/>
            <person name="Katayama T."/>
            <person name="Toyoda A."/>
            <person name="Kunieda T."/>
        </authorList>
    </citation>
    <scope>NUCLEOTIDE SEQUENCE [LARGE SCALE GENOMIC DNA]</scope>
    <source>
        <strain evidence="10 11">YOKOZUNA-1</strain>
    </source>
</reference>
<dbReference type="Pfam" id="PF04722">
    <property type="entry name" value="Ssu72"/>
    <property type="match status" value="1"/>
</dbReference>